<accession>A0A101UPY6</accession>
<dbReference type="STRING" id="909626.AQJ91_45320"/>
<comment type="caution">
    <text evidence="2">The sequence shown here is derived from an EMBL/GenBank/DDBJ whole genome shotgun (WGS) entry which is preliminary data.</text>
</comment>
<dbReference type="OrthoDB" id="4111494at2"/>
<organism evidence="2 3">
    <name type="scientific">Streptomyces dysideae</name>
    <dbReference type="NCBI Taxonomy" id="909626"/>
    <lineage>
        <taxon>Bacteria</taxon>
        <taxon>Bacillati</taxon>
        <taxon>Actinomycetota</taxon>
        <taxon>Actinomycetes</taxon>
        <taxon>Kitasatosporales</taxon>
        <taxon>Streptomycetaceae</taxon>
        <taxon>Streptomyces</taxon>
    </lineage>
</organism>
<dbReference type="Proteomes" id="UP000053260">
    <property type="component" value="Unassembled WGS sequence"/>
</dbReference>
<name>A0A101UPY6_9ACTN</name>
<feature type="region of interest" description="Disordered" evidence="1">
    <location>
        <begin position="354"/>
        <end position="374"/>
    </location>
</feature>
<proteinExistence type="predicted"/>
<evidence type="ECO:0000313" key="3">
    <source>
        <dbReference type="Proteomes" id="UP000053260"/>
    </source>
</evidence>
<reference evidence="2 3" key="1">
    <citation type="submission" date="2015-10" db="EMBL/GenBank/DDBJ databases">
        <title>Draft genome sequence of Streptomyces sp. RV15, isolated from a marine sponge.</title>
        <authorList>
            <person name="Ruckert C."/>
            <person name="Abdelmohsen U.R."/>
            <person name="Winkler A."/>
            <person name="Hentschel U."/>
            <person name="Kalinowski J."/>
            <person name="Kampfer P."/>
            <person name="Glaeser S."/>
        </authorList>
    </citation>
    <scope>NUCLEOTIDE SEQUENCE [LARGE SCALE GENOMIC DNA]</scope>
    <source>
        <strain evidence="2 3">RV15</strain>
    </source>
</reference>
<dbReference type="RefSeq" id="WP_067035226.1">
    <property type="nucleotide sequence ID" value="NZ_KQ949130.1"/>
</dbReference>
<dbReference type="EMBL" id="LMXB01000134">
    <property type="protein sequence ID" value="KUO14723.1"/>
    <property type="molecule type" value="Genomic_DNA"/>
</dbReference>
<evidence type="ECO:0000313" key="2">
    <source>
        <dbReference type="EMBL" id="KUO14723.1"/>
    </source>
</evidence>
<sequence length="374" mass="38985">MRTTNTTVITGAALLAVAAGAAGTLYFTGVLDGASPSGAASALCEGLVPQAPLEEFLGGQALSTDDMITARLDQEPQECSVQPRRDPLPAYYDELNVTVSRYAGSRQLLVYLERSISDDWRDVVTPLGNGWRGVLNTNGIEGHAAVVMLCGDGGQSDGSVVVNLTARHRGNTSPQITSEQRVQLARLATGTAVNAAEQAGCEAPHGKAVREVAAAFPVSVPYDSSDRSGVTAPGEATGTCAGITVDTRETEADPLAPIEDCLLLDEAGDPAFRLAAYYGPFVQGGFVATYKRGDSDKFRGPAGGSDGLYWASASCPAQGGTAFFTSETLHVPGDDRHTAADPELQQSALRTFARRSAEEHGCSTPEFSGGNPEN</sequence>
<keyword evidence="3" id="KW-1185">Reference proteome</keyword>
<dbReference type="AlphaFoldDB" id="A0A101UPY6"/>
<evidence type="ECO:0000256" key="1">
    <source>
        <dbReference type="SAM" id="MobiDB-lite"/>
    </source>
</evidence>
<protein>
    <submittedName>
        <fullName evidence="2">Uncharacterized protein</fullName>
    </submittedName>
</protein>
<gene>
    <name evidence="2" type="ORF">AQJ91_45320</name>
</gene>